<dbReference type="SUPFAM" id="SSF56574">
    <property type="entry name" value="Serpins"/>
    <property type="match status" value="1"/>
</dbReference>
<dbReference type="Gene3D" id="2.30.39.10">
    <property type="entry name" value="Alpha-1-antitrypsin, domain 1"/>
    <property type="match status" value="1"/>
</dbReference>
<reference evidence="2 3" key="2">
    <citation type="submission" date="2018-11" db="EMBL/GenBank/DDBJ databases">
        <authorList>
            <consortium name="Pathogen Informatics"/>
        </authorList>
    </citation>
    <scope>NUCLEOTIDE SEQUENCE [LARGE SCALE GENOMIC DNA]</scope>
    <source>
        <strain evidence="2 3">NST_G2</strain>
    </source>
</reference>
<organism evidence="4">
    <name type="scientific">Schistocephalus solidus</name>
    <name type="common">Tapeworm</name>
    <dbReference type="NCBI Taxonomy" id="70667"/>
    <lineage>
        <taxon>Eukaryota</taxon>
        <taxon>Metazoa</taxon>
        <taxon>Spiralia</taxon>
        <taxon>Lophotrochozoa</taxon>
        <taxon>Platyhelminthes</taxon>
        <taxon>Cestoda</taxon>
        <taxon>Eucestoda</taxon>
        <taxon>Diphyllobothriidea</taxon>
        <taxon>Diphyllobothriidae</taxon>
        <taxon>Schistocephalus</taxon>
    </lineage>
</organism>
<dbReference type="InterPro" id="IPR042185">
    <property type="entry name" value="Serpin_sf_2"/>
</dbReference>
<dbReference type="Pfam" id="PF00079">
    <property type="entry name" value="Serpin"/>
    <property type="match status" value="1"/>
</dbReference>
<evidence type="ECO:0000259" key="1">
    <source>
        <dbReference type="Pfam" id="PF00079"/>
    </source>
</evidence>
<dbReference type="WBParaSite" id="SSLN_0002007901-mRNA-1">
    <property type="protein sequence ID" value="SSLN_0002007901-mRNA-1"/>
    <property type="gene ID" value="SSLN_0002007901"/>
</dbReference>
<dbReference type="Proteomes" id="UP000275846">
    <property type="component" value="Unassembled WGS sequence"/>
</dbReference>
<dbReference type="InterPro" id="IPR023796">
    <property type="entry name" value="Serpin_dom"/>
</dbReference>
<dbReference type="AlphaFoldDB" id="A0A183TSA4"/>
<protein>
    <submittedName>
        <fullName evidence="4">SERPIN domain-containing protein</fullName>
    </submittedName>
</protein>
<evidence type="ECO:0000313" key="2">
    <source>
        <dbReference type="EMBL" id="VDM05738.1"/>
    </source>
</evidence>
<proteinExistence type="predicted"/>
<dbReference type="InterPro" id="IPR036186">
    <property type="entry name" value="Serpin_sf"/>
</dbReference>
<accession>A0A183TSA4</accession>
<gene>
    <name evidence="2" type="ORF">SSLN_LOCUS19352</name>
</gene>
<reference evidence="4" key="1">
    <citation type="submission" date="2016-06" db="UniProtKB">
        <authorList>
            <consortium name="WormBaseParasite"/>
        </authorList>
    </citation>
    <scope>IDENTIFICATION</scope>
</reference>
<evidence type="ECO:0000313" key="4">
    <source>
        <dbReference type="WBParaSite" id="SSLN_0002007901-mRNA-1"/>
    </source>
</evidence>
<name>A0A183TSA4_SCHSO</name>
<dbReference type="EMBL" id="UYSU01047179">
    <property type="protein sequence ID" value="VDM05738.1"/>
    <property type="molecule type" value="Genomic_DNA"/>
</dbReference>
<evidence type="ECO:0000313" key="3">
    <source>
        <dbReference type="Proteomes" id="UP000275846"/>
    </source>
</evidence>
<dbReference type="OrthoDB" id="671595at2759"/>
<feature type="domain" description="Serpin" evidence="1">
    <location>
        <begin position="2"/>
        <end position="57"/>
    </location>
</feature>
<sequence length="78" mass="8501">MAVNEKGAEAAAVTGMHDQLACWTSAEPVNFTVTHPFVVAIADDQGTPLFLGHVSDPKWTNTARVSVKRYTAFLCFNF</sequence>
<keyword evidence="3" id="KW-1185">Reference proteome</keyword>